<dbReference type="STRING" id="1032480.MLP_18940"/>
<dbReference type="RefSeq" id="WP_013862782.1">
    <property type="nucleotide sequence ID" value="NC_015635.1"/>
</dbReference>
<keyword evidence="3" id="KW-1185">Reference proteome</keyword>
<accession>F5XT36</accession>
<dbReference type="eggNOG" id="COG5340">
    <property type="taxonomic scope" value="Bacteria"/>
</dbReference>
<dbReference type="OrthoDB" id="3192636at2"/>
<dbReference type="Pfam" id="PF13338">
    <property type="entry name" value="AbiEi_4"/>
    <property type="match status" value="1"/>
</dbReference>
<gene>
    <name evidence="2" type="ordered locus">MLP_18940</name>
</gene>
<proteinExistence type="predicted"/>
<evidence type="ECO:0000313" key="3">
    <source>
        <dbReference type="Proteomes" id="UP000007947"/>
    </source>
</evidence>
<dbReference type="KEGG" id="mph:MLP_18940"/>
<organism evidence="2 3">
    <name type="scientific">Microlunatus phosphovorus (strain ATCC 700054 / DSM 10555 / JCM 9379 / NBRC 101784 / NCIMB 13414 / VKM Ac-1990 / NM-1)</name>
    <dbReference type="NCBI Taxonomy" id="1032480"/>
    <lineage>
        <taxon>Bacteria</taxon>
        <taxon>Bacillati</taxon>
        <taxon>Actinomycetota</taxon>
        <taxon>Actinomycetes</taxon>
        <taxon>Propionibacteriales</taxon>
        <taxon>Propionibacteriaceae</taxon>
        <taxon>Microlunatus</taxon>
    </lineage>
</organism>
<evidence type="ECO:0000313" key="2">
    <source>
        <dbReference type="EMBL" id="BAK34908.1"/>
    </source>
</evidence>
<dbReference type="AlphaFoldDB" id="F5XT36"/>
<dbReference type="InterPro" id="IPR025159">
    <property type="entry name" value="AbiEi_N"/>
</dbReference>
<dbReference type="EMBL" id="AP012204">
    <property type="protein sequence ID" value="BAK34908.1"/>
    <property type="molecule type" value="Genomic_DNA"/>
</dbReference>
<name>F5XT36_MICPN</name>
<feature type="domain" description="AbiEi antitoxin N-terminal" evidence="1">
    <location>
        <begin position="5"/>
        <end position="53"/>
    </location>
</feature>
<reference evidence="2 3" key="1">
    <citation type="submission" date="2011-05" db="EMBL/GenBank/DDBJ databases">
        <title>Whole genome sequence of Microlunatus phosphovorus NM-1.</title>
        <authorList>
            <person name="Hosoyama A."/>
            <person name="Sasaki K."/>
            <person name="Harada T."/>
            <person name="Igarashi R."/>
            <person name="Kawakoshi A."/>
            <person name="Sasagawa M."/>
            <person name="Fukada J."/>
            <person name="Nakamura S."/>
            <person name="Katano Y."/>
            <person name="Hanada S."/>
            <person name="Kamagata Y."/>
            <person name="Nakamura N."/>
            <person name="Yamazaki S."/>
            <person name="Fujita N."/>
        </authorList>
    </citation>
    <scope>NUCLEOTIDE SEQUENCE [LARGE SCALE GENOMIC DNA]</scope>
    <source>
        <strain evidence="3">ATCC 700054 / DSM 10555 / JCM 9379 / NBRC 101784 / NCIMB 13414 / VKM Ac-1990 / NM-1</strain>
    </source>
</reference>
<dbReference type="HOGENOM" id="CLU_119019_1_0_11"/>
<dbReference type="Proteomes" id="UP000007947">
    <property type="component" value="Chromosome"/>
</dbReference>
<protein>
    <recommendedName>
        <fullName evidence="1">AbiEi antitoxin N-terminal domain-containing protein</fullName>
    </recommendedName>
</protein>
<sequence>MTYRQDLRELALDNYGLVTTWQASEAGVPAVMLRQIAARGGLVRLGHGLYRFPLSEIRPTFFDPFAEAVARVGRDAYLTHDAVLALHGLGLVNPQRIRVGTPRRVRADVGDMVQIVHQPTLSAAALTVYEGIPSTTVAQALADCARAGLVMPERLADARDEARGRGLITEREVRSLAAAEAAAS</sequence>
<evidence type="ECO:0000259" key="1">
    <source>
        <dbReference type="Pfam" id="PF13338"/>
    </source>
</evidence>